<dbReference type="RefSeq" id="WP_188956641.1">
    <property type="nucleotide sequence ID" value="NZ_BMIB01000004.1"/>
</dbReference>
<keyword evidence="2" id="KW-1185">Reference proteome</keyword>
<organism evidence="1 2">
    <name type="scientific">Filimonas zeae</name>
    <dbReference type="NCBI Taxonomy" id="1737353"/>
    <lineage>
        <taxon>Bacteria</taxon>
        <taxon>Pseudomonadati</taxon>
        <taxon>Bacteroidota</taxon>
        <taxon>Chitinophagia</taxon>
        <taxon>Chitinophagales</taxon>
        <taxon>Chitinophagaceae</taxon>
        <taxon>Filimonas</taxon>
    </lineage>
</organism>
<comment type="caution">
    <text evidence="1">The sequence shown here is derived from an EMBL/GenBank/DDBJ whole genome shotgun (WGS) entry which is preliminary data.</text>
</comment>
<dbReference type="AlphaFoldDB" id="A0A917N010"/>
<accession>A0A917N010</accession>
<reference evidence="1" key="1">
    <citation type="journal article" date="2014" name="Int. J. Syst. Evol. Microbiol.">
        <title>Complete genome sequence of Corynebacterium casei LMG S-19264T (=DSM 44701T), isolated from a smear-ripened cheese.</title>
        <authorList>
            <consortium name="US DOE Joint Genome Institute (JGI-PGF)"/>
            <person name="Walter F."/>
            <person name="Albersmeier A."/>
            <person name="Kalinowski J."/>
            <person name="Ruckert C."/>
        </authorList>
    </citation>
    <scope>NUCLEOTIDE SEQUENCE</scope>
    <source>
        <strain evidence="1">CGMCC 1.15290</strain>
    </source>
</reference>
<reference evidence="1" key="2">
    <citation type="submission" date="2020-09" db="EMBL/GenBank/DDBJ databases">
        <authorList>
            <person name="Sun Q."/>
            <person name="Zhou Y."/>
        </authorList>
    </citation>
    <scope>NUCLEOTIDE SEQUENCE</scope>
    <source>
        <strain evidence="1">CGMCC 1.15290</strain>
    </source>
</reference>
<proteinExistence type="predicted"/>
<name>A0A917N010_9BACT</name>
<protein>
    <submittedName>
        <fullName evidence="1">Uncharacterized protein</fullName>
    </submittedName>
</protein>
<evidence type="ECO:0000313" key="2">
    <source>
        <dbReference type="Proteomes" id="UP000627292"/>
    </source>
</evidence>
<sequence length="201" mass="23192">MKKTLLWLSVFTISFVLHSYGQQNYTKVTVDKQMKDTFSFASQWDYGDEVFKDEKTGKLTRCCGDTLKPEDTAHLFYTARCYTNVQGGYSISYCYASREKEDLVLKLEDGLPAYGSQFFFYVRGDSFYFQPKIIYPLYNPAQKVSYQVTKQALTLNTSNATPGDIIMGYVDAEFVEKITVPGRTTKRNTYYLKGYIRTAFK</sequence>
<dbReference type="EMBL" id="BMIB01000004">
    <property type="protein sequence ID" value="GGH78014.1"/>
    <property type="molecule type" value="Genomic_DNA"/>
</dbReference>
<gene>
    <name evidence="1" type="ORF">GCM10011379_45230</name>
</gene>
<evidence type="ECO:0000313" key="1">
    <source>
        <dbReference type="EMBL" id="GGH78014.1"/>
    </source>
</evidence>
<dbReference type="Proteomes" id="UP000627292">
    <property type="component" value="Unassembled WGS sequence"/>
</dbReference>